<sequence length="200" mass="22008" precursor="true">MKRMKYLLFFIVIAVAVLGVLGIISLPSLTVFPDTTEPKANTSFIMLNKSDPFTGISFDDVASRIPVSMSGMEENATATPSIRMIQGYGLDPTGNASSWDVIICQSGQTTLVTYNHHGERTYNWSGTCPEQDINLGRIITPRDLFLKNRDRIFLQPDSAANESRELALAGSTYFLTITSTGRQRDLRFDAITGALTSTND</sequence>
<dbReference type="Proteomes" id="UP000010824">
    <property type="component" value="Chromosome"/>
</dbReference>
<dbReference type="InParanoid" id="L0HAT8"/>
<organism evidence="1 2">
    <name type="scientific">Methanoregula formicica (strain DSM 22288 / NBRC 105244 / SMSP)</name>
    <dbReference type="NCBI Taxonomy" id="593750"/>
    <lineage>
        <taxon>Archaea</taxon>
        <taxon>Methanobacteriati</taxon>
        <taxon>Methanobacteriota</taxon>
        <taxon>Stenosarchaea group</taxon>
        <taxon>Methanomicrobia</taxon>
        <taxon>Methanomicrobiales</taxon>
        <taxon>Methanoregulaceae</taxon>
        <taxon>Methanoregula</taxon>
    </lineage>
</organism>
<dbReference type="HOGENOM" id="CLU_1363642_0_0_2"/>
<dbReference type="eggNOG" id="arCOG11438">
    <property type="taxonomic scope" value="Archaea"/>
</dbReference>
<proteinExistence type="predicted"/>
<evidence type="ECO:0000313" key="1">
    <source>
        <dbReference type="EMBL" id="AGB01120.1"/>
    </source>
</evidence>
<evidence type="ECO:0000313" key="2">
    <source>
        <dbReference type="Proteomes" id="UP000010824"/>
    </source>
</evidence>
<keyword evidence="2" id="KW-1185">Reference proteome</keyword>
<dbReference type="STRING" id="593750.Metfor_0033"/>
<reference evidence="2" key="1">
    <citation type="submission" date="2011-12" db="EMBL/GenBank/DDBJ databases">
        <title>Complete sequence of Methanoregula formicicum SMSP.</title>
        <authorList>
            <person name="Lucas S."/>
            <person name="Han J."/>
            <person name="Lapidus A."/>
            <person name="Cheng J.-F."/>
            <person name="Goodwin L."/>
            <person name="Pitluck S."/>
            <person name="Peters L."/>
            <person name="Ovchinnikova G."/>
            <person name="Teshima H."/>
            <person name="Detter J.C."/>
            <person name="Han C."/>
            <person name="Tapia R."/>
            <person name="Land M."/>
            <person name="Hauser L."/>
            <person name="Kyrpides N."/>
            <person name="Ivanova N."/>
            <person name="Pagani I."/>
            <person name="Imachi H."/>
            <person name="Tamaki H."/>
            <person name="Sekiguchi Y."/>
            <person name="Kamagata Y."/>
            <person name="Cadillo-Quiroz H."/>
            <person name="Zinder S."/>
            <person name="Liu W.-T."/>
            <person name="Woyke T."/>
        </authorList>
    </citation>
    <scope>NUCLEOTIDE SEQUENCE [LARGE SCALE GENOMIC DNA]</scope>
    <source>
        <strain evidence="2">DSM 22288 / NBRC 105244 / SMSP</strain>
    </source>
</reference>
<name>L0HAT8_METFS</name>
<gene>
    <name evidence="1" type="ordered locus">Metfor_0033</name>
</gene>
<accession>L0HAT8</accession>
<reference evidence="1 2" key="2">
    <citation type="journal article" date="2014" name="Genome Announc.">
        <title>Complete Genome Sequence of Methanoregula formicica SMSPT, a Mesophilic Hydrogenotrophic Methanogen Isolated from a Methanogenic Upflow Anaerobic Sludge Blanket Reactor.</title>
        <authorList>
            <person name="Yamamoto K."/>
            <person name="Tamaki H."/>
            <person name="Cadillo-Quiroz H."/>
            <person name="Imachi H."/>
            <person name="Kyrpides N."/>
            <person name="Woyke T."/>
            <person name="Goodwin L."/>
            <person name="Zinder S.H."/>
            <person name="Kamagata Y."/>
            <person name="Liu W.T."/>
        </authorList>
    </citation>
    <scope>NUCLEOTIDE SEQUENCE [LARGE SCALE GENOMIC DNA]</scope>
    <source>
        <strain evidence="2">DSM 22288 / NBRC 105244 / SMSP</strain>
    </source>
</reference>
<dbReference type="EMBL" id="CP003167">
    <property type="protein sequence ID" value="AGB01120.1"/>
    <property type="molecule type" value="Genomic_DNA"/>
</dbReference>
<protein>
    <submittedName>
        <fullName evidence="1">Uncharacterized protein</fullName>
    </submittedName>
</protein>
<dbReference type="KEGG" id="mfo:Metfor_0033"/>
<dbReference type="AlphaFoldDB" id="L0HAT8"/>